<dbReference type="GO" id="GO:0015144">
    <property type="term" value="F:carbohydrate transmembrane transporter activity"/>
    <property type="evidence" value="ECO:0007669"/>
    <property type="project" value="InterPro"/>
</dbReference>
<dbReference type="PANTHER" id="PTHR16119">
    <property type="entry name" value="TRANSMEMBRANE PROTEIN 144"/>
    <property type="match status" value="1"/>
</dbReference>
<dbReference type="InterPro" id="IPR012435">
    <property type="entry name" value="TMEM144"/>
</dbReference>
<dbReference type="EMBL" id="UYSU01036063">
    <property type="protein sequence ID" value="VDL97125.1"/>
    <property type="molecule type" value="Genomic_DNA"/>
</dbReference>
<feature type="transmembrane region" description="Helical" evidence="6">
    <location>
        <begin position="83"/>
        <end position="102"/>
    </location>
</feature>
<feature type="transmembrane region" description="Helical" evidence="6">
    <location>
        <begin position="37"/>
        <end position="62"/>
    </location>
</feature>
<dbReference type="InterPro" id="IPR010651">
    <property type="entry name" value="Sugar_transport"/>
</dbReference>
<reference evidence="10" key="1">
    <citation type="submission" date="2016-06" db="UniProtKB">
        <authorList>
            <consortium name="WormBaseParasite"/>
        </authorList>
    </citation>
    <scope>IDENTIFICATION</scope>
</reference>
<feature type="chain" id="PRO_5043141383" evidence="7">
    <location>
        <begin position="18"/>
        <end position="197"/>
    </location>
</feature>
<evidence type="ECO:0000256" key="2">
    <source>
        <dbReference type="ARBA" id="ARBA00005731"/>
    </source>
</evidence>
<evidence type="ECO:0000256" key="3">
    <source>
        <dbReference type="ARBA" id="ARBA00022692"/>
    </source>
</evidence>
<evidence type="ECO:0000256" key="1">
    <source>
        <dbReference type="ARBA" id="ARBA00004141"/>
    </source>
</evidence>
<accession>A0A183T2P2</accession>
<evidence type="ECO:0000256" key="4">
    <source>
        <dbReference type="ARBA" id="ARBA00022989"/>
    </source>
</evidence>
<dbReference type="WBParaSite" id="SSLN_0001115901-mRNA-1">
    <property type="protein sequence ID" value="SSLN_0001115901-mRNA-1"/>
    <property type="gene ID" value="SSLN_0001115901"/>
</dbReference>
<keyword evidence="9" id="KW-1185">Reference proteome</keyword>
<comment type="subcellular location">
    <subcellularLocation>
        <location evidence="1">Membrane</location>
        <topology evidence="1">Multi-pass membrane protein</topology>
    </subcellularLocation>
</comment>
<evidence type="ECO:0000313" key="8">
    <source>
        <dbReference type="EMBL" id="VDL97125.1"/>
    </source>
</evidence>
<evidence type="ECO:0000313" key="9">
    <source>
        <dbReference type="Proteomes" id="UP000275846"/>
    </source>
</evidence>
<keyword evidence="7" id="KW-0732">Signal</keyword>
<gene>
    <name evidence="8" type="ORF">SSLN_LOCUS10740</name>
</gene>
<sequence length="197" mass="21057">MGTAIMFVSLIVNCAVGSPQFYPLAMVGGALWGTGNALMITVIDAIGVGLGMLIASVANMLCGFASSRFGWFDIPAKIPSNPIMNYVGVGIAVGSVLIYAAIKPNRKEENEEEISTDEEHDNMSDRVIMSLKEIESESALVDELDPEKCRQDDGLVHILFDVQVNIVAIPEGSLQPVKVLATFNDALSSLVINSRVA</sequence>
<dbReference type="AlphaFoldDB" id="A0A183T2P2"/>
<name>A0A183T2P2_SCHSO</name>
<dbReference type="Pfam" id="PF07857">
    <property type="entry name" value="TMEM144"/>
    <property type="match status" value="1"/>
</dbReference>
<proteinExistence type="inferred from homology"/>
<reference evidence="8 9" key="2">
    <citation type="submission" date="2018-11" db="EMBL/GenBank/DDBJ databases">
        <authorList>
            <consortium name="Pathogen Informatics"/>
        </authorList>
    </citation>
    <scope>NUCLEOTIDE SEQUENCE [LARGE SCALE GENOMIC DNA]</scope>
    <source>
        <strain evidence="8 9">NST_G2</strain>
    </source>
</reference>
<evidence type="ECO:0000313" key="10">
    <source>
        <dbReference type="WBParaSite" id="SSLN_0001115901-mRNA-1"/>
    </source>
</evidence>
<evidence type="ECO:0000256" key="6">
    <source>
        <dbReference type="SAM" id="Phobius"/>
    </source>
</evidence>
<evidence type="ECO:0000256" key="7">
    <source>
        <dbReference type="SAM" id="SignalP"/>
    </source>
</evidence>
<keyword evidence="3 6" id="KW-0812">Transmembrane</keyword>
<comment type="similarity">
    <text evidence="2">Belongs to the TMEM144 family.</text>
</comment>
<dbReference type="GO" id="GO:0016020">
    <property type="term" value="C:membrane"/>
    <property type="evidence" value="ECO:0007669"/>
    <property type="project" value="UniProtKB-SubCell"/>
</dbReference>
<keyword evidence="5 6" id="KW-0472">Membrane</keyword>
<protein>
    <submittedName>
        <fullName evidence="10">Transmembrane protein 144</fullName>
    </submittedName>
</protein>
<feature type="signal peptide" evidence="7">
    <location>
        <begin position="1"/>
        <end position="17"/>
    </location>
</feature>
<dbReference type="SUPFAM" id="SSF103473">
    <property type="entry name" value="MFS general substrate transporter"/>
    <property type="match status" value="1"/>
</dbReference>
<keyword evidence="4 6" id="KW-1133">Transmembrane helix</keyword>
<dbReference type="Proteomes" id="UP000275846">
    <property type="component" value="Unassembled WGS sequence"/>
</dbReference>
<dbReference type="PANTHER" id="PTHR16119:SF17">
    <property type="entry name" value="TRANSMEMBRANE PROTEIN 144"/>
    <property type="match status" value="1"/>
</dbReference>
<dbReference type="InterPro" id="IPR036259">
    <property type="entry name" value="MFS_trans_sf"/>
</dbReference>
<evidence type="ECO:0000256" key="5">
    <source>
        <dbReference type="ARBA" id="ARBA00023136"/>
    </source>
</evidence>
<dbReference type="OrthoDB" id="426527at2759"/>
<organism evidence="10">
    <name type="scientific">Schistocephalus solidus</name>
    <name type="common">Tapeworm</name>
    <dbReference type="NCBI Taxonomy" id="70667"/>
    <lineage>
        <taxon>Eukaryota</taxon>
        <taxon>Metazoa</taxon>
        <taxon>Spiralia</taxon>
        <taxon>Lophotrochozoa</taxon>
        <taxon>Platyhelminthes</taxon>
        <taxon>Cestoda</taxon>
        <taxon>Eucestoda</taxon>
        <taxon>Diphyllobothriidea</taxon>
        <taxon>Diphyllobothriidae</taxon>
        <taxon>Schistocephalus</taxon>
    </lineage>
</organism>